<accession>T1L3X1</accession>
<dbReference type="GO" id="GO:0005925">
    <property type="term" value="C:focal adhesion"/>
    <property type="evidence" value="ECO:0007669"/>
    <property type="project" value="TreeGrafter"/>
</dbReference>
<keyword evidence="2" id="KW-1185">Reference proteome</keyword>
<dbReference type="Gene3D" id="3.10.20.90">
    <property type="entry name" value="Phosphatidylinositol 3-kinase Catalytic Subunit, Chain A, domain 1"/>
    <property type="match status" value="1"/>
</dbReference>
<dbReference type="InterPro" id="IPR029071">
    <property type="entry name" value="Ubiquitin-like_domsf"/>
</dbReference>
<organism evidence="1 2">
    <name type="scientific">Tetranychus urticae</name>
    <name type="common">Two-spotted spider mite</name>
    <dbReference type="NCBI Taxonomy" id="32264"/>
    <lineage>
        <taxon>Eukaryota</taxon>
        <taxon>Metazoa</taxon>
        <taxon>Ecdysozoa</taxon>
        <taxon>Arthropoda</taxon>
        <taxon>Chelicerata</taxon>
        <taxon>Arachnida</taxon>
        <taxon>Acari</taxon>
        <taxon>Acariformes</taxon>
        <taxon>Trombidiformes</taxon>
        <taxon>Prostigmata</taxon>
        <taxon>Eleutherengona</taxon>
        <taxon>Raphignathae</taxon>
        <taxon>Tetranychoidea</taxon>
        <taxon>Tetranychidae</taxon>
        <taxon>Tetranychus</taxon>
    </lineage>
</organism>
<dbReference type="GO" id="GO:0005886">
    <property type="term" value="C:plasma membrane"/>
    <property type="evidence" value="ECO:0007669"/>
    <property type="project" value="TreeGrafter"/>
</dbReference>
<sequence length="59" mass="6676">MSIENQENKRKIRVRMLDGSVKTVLVDDSQNVANLMVVICTKIAQFKCSLSPIEPDKKL</sequence>
<evidence type="ECO:0000313" key="1">
    <source>
        <dbReference type="EnsemblMetazoa" id="tetur379g00020.1"/>
    </source>
</evidence>
<dbReference type="GO" id="GO:0098609">
    <property type="term" value="P:cell-cell adhesion"/>
    <property type="evidence" value="ECO:0007669"/>
    <property type="project" value="TreeGrafter"/>
</dbReference>
<dbReference type="GO" id="GO:0005737">
    <property type="term" value="C:cytoplasm"/>
    <property type="evidence" value="ECO:0007669"/>
    <property type="project" value="TreeGrafter"/>
</dbReference>
<dbReference type="GO" id="GO:0005178">
    <property type="term" value="F:integrin binding"/>
    <property type="evidence" value="ECO:0007669"/>
    <property type="project" value="TreeGrafter"/>
</dbReference>
<evidence type="ECO:0008006" key="3">
    <source>
        <dbReference type="Google" id="ProtNLM"/>
    </source>
</evidence>
<protein>
    <recommendedName>
        <fullName evidence="3">FERM domain-containing protein</fullName>
    </recommendedName>
</protein>
<proteinExistence type="predicted"/>
<dbReference type="GO" id="GO:0030036">
    <property type="term" value="P:actin cytoskeleton organization"/>
    <property type="evidence" value="ECO:0007669"/>
    <property type="project" value="TreeGrafter"/>
</dbReference>
<dbReference type="SUPFAM" id="SSF54236">
    <property type="entry name" value="Ubiquitin-like"/>
    <property type="match status" value="1"/>
</dbReference>
<name>T1L3X1_TETUR</name>
<dbReference type="EnsemblMetazoa" id="tetur379g00020.1">
    <property type="protein sequence ID" value="tetur379g00020.1"/>
    <property type="gene ID" value="tetur379g00020"/>
</dbReference>
<dbReference type="EMBL" id="CAEY01001061">
    <property type="status" value="NOT_ANNOTATED_CDS"/>
    <property type="molecule type" value="Genomic_DNA"/>
</dbReference>
<reference evidence="1" key="2">
    <citation type="submission" date="2015-06" db="UniProtKB">
        <authorList>
            <consortium name="EnsemblMetazoa"/>
        </authorList>
    </citation>
    <scope>IDENTIFICATION</scope>
</reference>
<dbReference type="PANTHER" id="PTHR19981:SF1">
    <property type="entry name" value="RHEA, ISOFORM B"/>
    <property type="match status" value="1"/>
</dbReference>
<dbReference type="STRING" id="32264.T1L3X1"/>
<dbReference type="AlphaFoldDB" id="T1L3X1"/>
<dbReference type="Proteomes" id="UP000015104">
    <property type="component" value="Unassembled WGS sequence"/>
</dbReference>
<dbReference type="PANTHER" id="PTHR19981">
    <property type="entry name" value="TALIN"/>
    <property type="match status" value="1"/>
</dbReference>
<dbReference type="HOGENOM" id="CLU_2963814_0_0_1"/>
<reference evidence="2" key="1">
    <citation type="submission" date="2011-08" db="EMBL/GenBank/DDBJ databases">
        <authorList>
            <person name="Rombauts S."/>
        </authorList>
    </citation>
    <scope>NUCLEOTIDE SEQUENCE</scope>
    <source>
        <strain evidence="2">London</strain>
    </source>
</reference>
<evidence type="ECO:0000313" key="2">
    <source>
        <dbReference type="Proteomes" id="UP000015104"/>
    </source>
</evidence>